<dbReference type="Gene3D" id="3.10.450.10">
    <property type="match status" value="1"/>
</dbReference>
<keyword evidence="3" id="KW-0812">Transmembrane</keyword>
<comment type="caution">
    <text evidence="5">The sequence shown here is derived from an EMBL/GenBank/DDBJ whole genome shotgun (WGS) entry which is preliminary data.</text>
</comment>
<dbReference type="AlphaFoldDB" id="A0AAW1KBH4"/>
<evidence type="ECO:0000256" key="2">
    <source>
        <dbReference type="ARBA" id="ARBA00022704"/>
    </source>
</evidence>
<reference evidence="5" key="1">
    <citation type="submission" date="2024-03" db="EMBL/GenBank/DDBJ databases">
        <title>WGS assembly of Saponaria officinalis var. Norfolk2.</title>
        <authorList>
            <person name="Jenkins J."/>
            <person name="Shu S."/>
            <person name="Grimwood J."/>
            <person name="Barry K."/>
            <person name="Goodstein D."/>
            <person name="Schmutz J."/>
            <person name="Leebens-Mack J."/>
            <person name="Osbourn A."/>
        </authorList>
    </citation>
    <scope>NUCLEOTIDE SEQUENCE [LARGE SCALE GENOMIC DNA]</scope>
    <source>
        <strain evidence="5">JIC</strain>
    </source>
</reference>
<dbReference type="SMART" id="SM00043">
    <property type="entry name" value="CY"/>
    <property type="match status" value="1"/>
</dbReference>
<evidence type="ECO:0000256" key="1">
    <source>
        <dbReference type="ARBA" id="ARBA00022690"/>
    </source>
</evidence>
<keyword evidence="3" id="KW-1133">Transmembrane helix</keyword>
<organism evidence="5 6">
    <name type="scientific">Saponaria officinalis</name>
    <name type="common">Common soapwort</name>
    <name type="synonym">Lychnis saponaria</name>
    <dbReference type="NCBI Taxonomy" id="3572"/>
    <lineage>
        <taxon>Eukaryota</taxon>
        <taxon>Viridiplantae</taxon>
        <taxon>Streptophyta</taxon>
        <taxon>Embryophyta</taxon>
        <taxon>Tracheophyta</taxon>
        <taxon>Spermatophyta</taxon>
        <taxon>Magnoliopsida</taxon>
        <taxon>eudicotyledons</taxon>
        <taxon>Gunneridae</taxon>
        <taxon>Pentapetalae</taxon>
        <taxon>Caryophyllales</taxon>
        <taxon>Caryophyllaceae</taxon>
        <taxon>Caryophylleae</taxon>
        <taxon>Saponaria</taxon>
    </lineage>
</organism>
<feature type="domain" description="Cystatin" evidence="4">
    <location>
        <begin position="51"/>
        <end position="142"/>
    </location>
</feature>
<accession>A0AAW1KBH4</accession>
<keyword evidence="1" id="KW-0646">Protease inhibitor</keyword>
<dbReference type="PANTHER" id="PTHR47364:SF2">
    <property type="entry name" value="CYSTEINE PROTEINASE INHIBITOR 5"/>
    <property type="match status" value="1"/>
</dbReference>
<dbReference type="InterPro" id="IPR018073">
    <property type="entry name" value="Prot_inh_cystat_CS"/>
</dbReference>
<dbReference type="InterPro" id="IPR046350">
    <property type="entry name" value="Cystatin_sf"/>
</dbReference>
<gene>
    <name evidence="5" type="ORF">RND81_06G142700</name>
</gene>
<dbReference type="PROSITE" id="PS00287">
    <property type="entry name" value="CYSTATIN"/>
    <property type="match status" value="1"/>
</dbReference>
<evidence type="ECO:0000313" key="6">
    <source>
        <dbReference type="Proteomes" id="UP001443914"/>
    </source>
</evidence>
<dbReference type="InterPro" id="IPR000010">
    <property type="entry name" value="Cystatin_dom"/>
</dbReference>
<proteinExistence type="predicted"/>
<keyword evidence="2" id="KW-0789">Thiol protease inhibitor</keyword>
<evidence type="ECO:0000313" key="5">
    <source>
        <dbReference type="EMBL" id="KAK9715087.1"/>
    </source>
</evidence>
<keyword evidence="3" id="KW-0472">Membrane</keyword>
<dbReference type="SUPFAM" id="SSF54403">
    <property type="entry name" value="Cystatin/monellin"/>
    <property type="match status" value="1"/>
</dbReference>
<keyword evidence="6" id="KW-1185">Reference proteome</keyword>
<protein>
    <recommendedName>
        <fullName evidence="4">Cystatin domain-containing protein</fullName>
    </recommendedName>
</protein>
<evidence type="ECO:0000259" key="4">
    <source>
        <dbReference type="SMART" id="SM00043"/>
    </source>
</evidence>
<dbReference type="Pfam" id="PF16845">
    <property type="entry name" value="SQAPI"/>
    <property type="match status" value="1"/>
</dbReference>
<dbReference type="PANTHER" id="PTHR47364">
    <property type="entry name" value="CYSTEINE PROTEINASE INHIBITOR 5"/>
    <property type="match status" value="1"/>
</dbReference>
<dbReference type="CDD" id="cd00042">
    <property type="entry name" value="CY"/>
    <property type="match status" value="1"/>
</dbReference>
<dbReference type="EMBL" id="JBDFQZ010000006">
    <property type="protein sequence ID" value="KAK9715087.1"/>
    <property type="molecule type" value="Genomic_DNA"/>
</dbReference>
<sequence>MVKTLISYLKVLGSNHGGTPAPCAPPTNPPLNTRAFFFILSLLAVIATASAIVGSYKPIPDLHDPHVQEIAKYAVSEHNKHTSTARLLEYVEIVKGESQVVAGINYRLVISAKDGGGVNNFVAVVYEKPWAHYLSLTSFSTVN</sequence>
<dbReference type="Proteomes" id="UP001443914">
    <property type="component" value="Unassembled WGS sequence"/>
</dbReference>
<dbReference type="GO" id="GO:0004869">
    <property type="term" value="F:cysteine-type endopeptidase inhibitor activity"/>
    <property type="evidence" value="ECO:0007669"/>
    <property type="project" value="UniProtKB-KW"/>
</dbReference>
<feature type="transmembrane region" description="Helical" evidence="3">
    <location>
        <begin position="35"/>
        <end position="56"/>
    </location>
</feature>
<evidence type="ECO:0000256" key="3">
    <source>
        <dbReference type="SAM" id="Phobius"/>
    </source>
</evidence>
<name>A0AAW1KBH4_SAPOF</name>